<dbReference type="RefSeq" id="WP_053428567.1">
    <property type="nucleotide sequence ID" value="NZ_LGUE01000004.1"/>
</dbReference>
<evidence type="ECO:0000256" key="1">
    <source>
        <dbReference type="ARBA" id="ARBA00010641"/>
    </source>
</evidence>
<dbReference type="OrthoDB" id="9782703at2"/>
<dbReference type="InterPro" id="IPR013324">
    <property type="entry name" value="RNA_pol_sigma_r3/r4-like"/>
</dbReference>
<dbReference type="SUPFAM" id="SSF88659">
    <property type="entry name" value="Sigma3 and sigma4 domains of RNA polymerase sigma factors"/>
    <property type="match status" value="1"/>
</dbReference>
<dbReference type="Gene3D" id="1.10.10.10">
    <property type="entry name" value="Winged helix-like DNA-binding domain superfamily/Winged helix DNA-binding domain"/>
    <property type="match status" value="1"/>
</dbReference>
<evidence type="ECO:0000256" key="2">
    <source>
        <dbReference type="ARBA" id="ARBA00023015"/>
    </source>
</evidence>
<keyword evidence="4" id="KW-0804">Transcription</keyword>
<evidence type="ECO:0000313" key="8">
    <source>
        <dbReference type="Proteomes" id="UP000037405"/>
    </source>
</evidence>
<dbReference type="GO" id="GO:0016987">
    <property type="term" value="F:sigma factor activity"/>
    <property type="evidence" value="ECO:0007669"/>
    <property type="project" value="UniProtKB-KW"/>
</dbReference>
<evidence type="ECO:0000256" key="4">
    <source>
        <dbReference type="ARBA" id="ARBA00023163"/>
    </source>
</evidence>
<dbReference type="GO" id="GO:0006352">
    <property type="term" value="P:DNA-templated transcription initiation"/>
    <property type="evidence" value="ECO:0007669"/>
    <property type="project" value="InterPro"/>
</dbReference>
<gene>
    <name evidence="7" type="ORF">AF331_13265</name>
</gene>
<keyword evidence="8" id="KW-1185">Reference proteome</keyword>
<name>A0A0M0G544_9BACI</name>
<accession>A0A0M0G544</accession>
<dbReference type="Gene3D" id="1.10.1740.10">
    <property type="match status" value="1"/>
</dbReference>
<dbReference type="InterPro" id="IPR039425">
    <property type="entry name" value="RNA_pol_sigma-70-like"/>
</dbReference>
<dbReference type="NCBIfam" id="TIGR02937">
    <property type="entry name" value="sigma70-ECF"/>
    <property type="match status" value="1"/>
</dbReference>
<comment type="similarity">
    <text evidence="1">Belongs to the sigma-70 factor family. ECF subfamily.</text>
</comment>
<evidence type="ECO:0000259" key="6">
    <source>
        <dbReference type="Pfam" id="PF08281"/>
    </source>
</evidence>
<dbReference type="AlphaFoldDB" id="A0A0M0G544"/>
<dbReference type="PANTHER" id="PTHR43133:SF51">
    <property type="entry name" value="RNA POLYMERASE SIGMA FACTOR"/>
    <property type="match status" value="1"/>
</dbReference>
<keyword evidence="3" id="KW-0731">Sigma factor</keyword>
<evidence type="ECO:0000256" key="3">
    <source>
        <dbReference type="ARBA" id="ARBA00023082"/>
    </source>
</evidence>
<dbReference type="Pfam" id="PF04542">
    <property type="entry name" value="Sigma70_r2"/>
    <property type="match status" value="1"/>
</dbReference>
<feature type="domain" description="RNA polymerase sigma factor 70 region 4 type 2" evidence="6">
    <location>
        <begin position="108"/>
        <end position="157"/>
    </location>
</feature>
<dbReference type="CDD" id="cd06171">
    <property type="entry name" value="Sigma70_r4"/>
    <property type="match status" value="1"/>
</dbReference>
<dbReference type="PANTHER" id="PTHR43133">
    <property type="entry name" value="RNA POLYMERASE ECF-TYPE SIGMA FACTO"/>
    <property type="match status" value="1"/>
</dbReference>
<evidence type="ECO:0000313" key="7">
    <source>
        <dbReference type="EMBL" id="KON84965.1"/>
    </source>
</evidence>
<dbReference type="GO" id="GO:0003677">
    <property type="term" value="F:DNA binding"/>
    <property type="evidence" value="ECO:0007669"/>
    <property type="project" value="InterPro"/>
</dbReference>
<dbReference type="EMBL" id="LGUE01000004">
    <property type="protein sequence ID" value="KON84965.1"/>
    <property type="molecule type" value="Genomic_DNA"/>
</dbReference>
<dbReference type="Proteomes" id="UP000037405">
    <property type="component" value="Unassembled WGS sequence"/>
</dbReference>
<dbReference type="InterPro" id="IPR014284">
    <property type="entry name" value="RNA_pol_sigma-70_dom"/>
</dbReference>
<dbReference type="SUPFAM" id="SSF88946">
    <property type="entry name" value="Sigma2 domain of RNA polymerase sigma factors"/>
    <property type="match status" value="1"/>
</dbReference>
<dbReference type="NCBIfam" id="TIGR02954">
    <property type="entry name" value="Sig70_famx3"/>
    <property type="match status" value="1"/>
</dbReference>
<dbReference type="InterPro" id="IPR036388">
    <property type="entry name" value="WH-like_DNA-bd_sf"/>
</dbReference>
<dbReference type="InterPro" id="IPR007627">
    <property type="entry name" value="RNA_pol_sigma70_r2"/>
</dbReference>
<protein>
    <submittedName>
        <fullName evidence="7">RNA polymerase sigma70 factor</fullName>
    </submittedName>
</protein>
<proteinExistence type="inferred from homology"/>
<evidence type="ECO:0000259" key="5">
    <source>
        <dbReference type="Pfam" id="PF04542"/>
    </source>
</evidence>
<feature type="domain" description="RNA polymerase sigma-70 region 2" evidence="5">
    <location>
        <begin position="19"/>
        <end position="85"/>
    </location>
</feature>
<comment type="caution">
    <text evidence="7">The sequence shown here is derived from an EMBL/GenBank/DDBJ whole genome shotgun (WGS) entry which is preliminary data.</text>
</comment>
<dbReference type="InterPro" id="IPR013325">
    <property type="entry name" value="RNA_pol_sigma_r2"/>
</dbReference>
<reference evidence="8" key="1">
    <citation type="submission" date="2015-07" db="EMBL/GenBank/DDBJ databases">
        <title>Fjat-14235 jcm11544.</title>
        <authorList>
            <person name="Liu B."/>
            <person name="Wang J."/>
            <person name="Zhu Y."/>
            <person name="Liu G."/>
            <person name="Chen Q."/>
            <person name="Chen Z."/>
            <person name="Lan J."/>
            <person name="Che J."/>
            <person name="Ge C."/>
            <person name="Shi H."/>
            <person name="Pan Z."/>
            <person name="Liu X."/>
        </authorList>
    </citation>
    <scope>NUCLEOTIDE SEQUENCE [LARGE SCALE GENOMIC DNA]</scope>
    <source>
        <strain evidence="8">JCM 11544</strain>
    </source>
</reference>
<dbReference type="InterPro" id="IPR014300">
    <property type="entry name" value="RNA_pol_sigma-V"/>
</dbReference>
<dbReference type="InterPro" id="IPR013249">
    <property type="entry name" value="RNA_pol_sigma70_r4_t2"/>
</dbReference>
<keyword evidence="2" id="KW-0805">Transcription regulation</keyword>
<dbReference type="Pfam" id="PF08281">
    <property type="entry name" value="Sigma70_r4_2"/>
    <property type="match status" value="1"/>
</dbReference>
<sequence>MVDLVKKAKKGNAKAFQELIQLEKARLYRMAYLYVKNENDALDVVQEAVYKAYVSIDKLKQPHYFSTWITRILIHAALDFIRKHEKMTLKDDLDDVAKEQDLGIEDRMDLVRAIERLDVPYKTVIILRYYKDLTVKQIAELLECPEGTVKVRLHRAISYLKTEMKKGCV</sequence>
<organism evidence="7 8">
    <name type="scientific">Rossellomorea marisflavi</name>
    <dbReference type="NCBI Taxonomy" id="189381"/>
    <lineage>
        <taxon>Bacteria</taxon>
        <taxon>Bacillati</taxon>
        <taxon>Bacillota</taxon>
        <taxon>Bacilli</taxon>
        <taxon>Bacillales</taxon>
        <taxon>Bacillaceae</taxon>
        <taxon>Rossellomorea</taxon>
    </lineage>
</organism>
<dbReference type="PATRIC" id="fig|189381.12.peg.2700"/>